<organism evidence="1">
    <name type="scientific">Rhizophora mucronata</name>
    <name type="common">Asiatic mangrove</name>
    <dbReference type="NCBI Taxonomy" id="61149"/>
    <lineage>
        <taxon>Eukaryota</taxon>
        <taxon>Viridiplantae</taxon>
        <taxon>Streptophyta</taxon>
        <taxon>Embryophyta</taxon>
        <taxon>Tracheophyta</taxon>
        <taxon>Spermatophyta</taxon>
        <taxon>Magnoliopsida</taxon>
        <taxon>eudicotyledons</taxon>
        <taxon>Gunneridae</taxon>
        <taxon>Pentapetalae</taxon>
        <taxon>rosids</taxon>
        <taxon>fabids</taxon>
        <taxon>Malpighiales</taxon>
        <taxon>Rhizophoraceae</taxon>
        <taxon>Rhizophora</taxon>
    </lineage>
</organism>
<name>A0A2P2JU65_RHIMU</name>
<dbReference type="AlphaFoldDB" id="A0A2P2JU65"/>
<proteinExistence type="predicted"/>
<dbReference type="EMBL" id="GGEC01016530">
    <property type="protein sequence ID" value="MBW97013.1"/>
    <property type="molecule type" value="Transcribed_RNA"/>
</dbReference>
<protein>
    <submittedName>
        <fullName evidence="1">Uncharacterized protein</fullName>
    </submittedName>
</protein>
<accession>A0A2P2JU65</accession>
<sequence>MVGFHLYGLHMFPLLSSCHLPSPNHHLLHSVQSSLSVCTLLYYIQGPSQTPCHPCGYHDNHTVQCTYRVCILLGQCDPLETVHQV</sequence>
<reference evidence="1" key="1">
    <citation type="submission" date="2018-02" db="EMBL/GenBank/DDBJ databases">
        <title>Rhizophora mucronata_Transcriptome.</title>
        <authorList>
            <person name="Meera S.P."/>
            <person name="Sreeshan A."/>
            <person name="Augustine A."/>
        </authorList>
    </citation>
    <scope>NUCLEOTIDE SEQUENCE</scope>
    <source>
        <tissue evidence="1">Leaf</tissue>
    </source>
</reference>
<evidence type="ECO:0000313" key="1">
    <source>
        <dbReference type="EMBL" id="MBW97013.1"/>
    </source>
</evidence>